<feature type="compositionally biased region" description="Basic and acidic residues" evidence="1">
    <location>
        <begin position="43"/>
        <end position="54"/>
    </location>
</feature>
<reference evidence="2" key="1">
    <citation type="submission" date="2019-12" db="EMBL/GenBank/DDBJ databases">
        <title>Comparative genomics gives insights into the taxonomy of the Azoarcus-Aromatoleum group and reveals separate origins of nif in the plant-associated Azoarcus and non-plant-associated Aromatoleum sub-groups.</title>
        <authorList>
            <person name="Lafos M."/>
            <person name="Maluk M."/>
            <person name="Batista M."/>
            <person name="Junghare M."/>
            <person name="Carmona M."/>
            <person name="Faoro H."/>
            <person name="Cruz L.M."/>
            <person name="Battistoni F."/>
            <person name="De Souza E."/>
            <person name="Pedrosa F."/>
            <person name="Chen W.-M."/>
            <person name="Poole P.S."/>
            <person name="Dixon R.A."/>
            <person name="James E.K."/>
        </authorList>
    </citation>
    <scope>NUCLEOTIDE SEQUENCE</scope>
    <source>
        <strain evidence="2">LuFRes1</strain>
    </source>
</reference>
<dbReference type="Proteomes" id="UP000615989">
    <property type="component" value="Unassembled WGS sequence"/>
</dbReference>
<evidence type="ECO:0000256" key="1">
    <source>
        <dbReference type="SAM" id="MobiDB-lite"/>
    </source>
</evidence>
<name>A0ABX1PRV1_9RHOO</name>
<feature type="region of interest" description="Disordered" evidence="1">
    <location>
        <begin position="32"/>
        <end position="71"/>
    </location>
</feature>
<evidence type="ECO:0000313" key="3">
    <source>
        <dbReference type="Proteomes" id="UP000615989"/>
    </source>
</evidence>
<keyword evidence="3" id="KW-1185">Reference proteome</keyword>
<gene>
    <name evidence="2" type="ORF">GO606_18190</name>
</gene>
<dbReference type="EMBL" id="WTVG01000080">
    <property type="protein sequence ID" value="NMG26603.1"/>
    <property type="molecule type" value="Genomic_DNA"/>
</dbReference>
<organism evidence="2 3">
    <name type="scientific">Aromatoleum anaerobium</name>
    <dbReference type="NCBI Taxonomy" id="182180"/>
    <lineage>
        <taxon>Bacteria</taxon>
        <taxon>Pseudomonadati</taxon>
        <taxon>Pseudomonadota</taxon>
        <taxon>Betaproteobacteria</taxon>
        <taxon>Rhodocyclales</taxon>
        <taxon>Rhodocyclaceae</taxon>
        <taxon>Aromatoleum</taxon>
    </lineage>
</organism>
<protein>
    <submittedName>
        <fullName evidence="2">Uncharacterized protein</fullName>
    </submittedName>
</protein>
<evidence type="ECO:0000313" key="2">
    <source>
        <dbReference type="EMBL" id="NMG26603.1"/>
    </source>
</evidence>
<comment type="caution">
    <text evidence="2">The sequence shown here is derived from an EMBL/GenBank/DDBJ whole genome shotgun (WGS) entry which is preliminary data.</text>
</comment>
<dbReference type="RefSeq" id="WP_169119922.1">
    <property type="nucleotide sequence ID" value="NZ_WTVG02000039.1"/>
</dbReference>
<sequence length="71" mass="7812">MRTLDRTRPYGEVFGAGPARFEQDHVLFDAQGHALTEPAEPAEPEKKRARKPAEPVEPTATDAQLDAQLQG</sequence>
<accession>A0ABX1PRV1</accession>
<proteinExistence type="predicted"/>